<accession>A0A3E3K2Q5</accession>
<proteinExistence type="predicted"/>
<keyword evidence="1" id="KW-0472">Membrane</keyword>
<comment type="caution">
    <text evidence="2">The sequence shown here is derived from an EMBL/GenBank/DDBJ whole genome shotgun (WGS) entry which is preliminary data.</text>
</comment>
<evidence type="ECO:0000313" key="3">
    <source>
        <dbReference type="Proteomes" id="UP000261080"/>
    </source>
</evidence>
<dbReference type="OrthoDB" id="2082701at2"/>
<dbReference type="InterPro" id="IPR017259">
    <property type="entry name" value="UCP037672"/>
</dbReference>
<dbReference type="Proteomes" id="UP000261080">
    <property type="component" value="Unassembled WGS sequence"/>
</dbReference>
<organism evidence="2 3">
    <name type="scientific">Sellimonas intestinalis</name>
    <dbReference type="NCBI Taxonomy" id="1653434"/>
    <lineage>
        <taxon>Bacteria</taxon>
        <taxon>Bacillati</taxon>
        <taxon>Bacillota</taxon>
        <taxon>Clostridia</taxon>
        <taxon>Lachnospirales</taxon>
        <taxon>Lachnospiraceae</taxon>
        <taxon>Sellimonas</taxon>
    </lineage>
</organism>
<reference evidence="2 3" key="1">
    <citation type="submission" date="2018-08" db="EMBL/GenBank/DDBJ databases">
        <title>A genome reference for cultivated species of the human gut microbiota.</title>
        <authorList>
            <person name="Zou Y."/>
            <person name="Xue W."/>
            <person name="Luo G."/>
        </authorList>
    </citation>
    <scope>NUCLEOTIDE SEQUENCE [LARGE SCALE GENOMIC DNA]</scope>
    <source>
        <strain evidence="2 3">AF37-2AT</strain>
    </source>
</reference>
<evidence type="ECO:0000313" key="2">
    <source>
        <dbReference type="EMBL" id="RGE87231.1"/>
    </source>
</evidence>
<protein>
    <submittedName>
        <fullName evidence="2">DUF3784 domain-containing protein</fullName>
    </submittedName>
</protein>
<gene>
    <name evidence="2" type="ORF">DW016_09440</name>
</gene>
<dbReference type="EMBL" id="QVLX01000004">
    <property type="protein sequence ID" value="RGE87231.1"/>
    <property type="molecule type" value="Genomic_DNA"/>
</dbReference>
<dbReference type="Pfam" id="PF12650">
    <property type="entry name" value="DUF3784"/>
    <property type="match status" value="1"/>
</dbReference>
<keyword evidence="3" id="KW-1185">Reference proteome</keyword>
<keyword evidence="1" id="KW-0812">Transmembrane</keyword>
<dbReference type="AlphaFoldDB" id="A0A3E3K2Q5"/>
<evidence type="ECO:0000256" key="1">
    <source>
        <dbReference type="SAM" id="Phobius"/>
    </source>
</evidence>
<feature type="transmembrane region" description="Helical" evidence="1">
    <location>
        <begin position="61"/>
        <end position="94"/>
    </location>
</feature>
<name>A0A3E3K2Q5_9FIRM</name>
<keyword evidence="1" id="KW-1133">Transmembrane helix</keyword>
<sequence>MNIGFWTCGVLVIPFFIVGVFFAILKEKAVKFVSGFNTLPKQEQALYDKPRLARDMRNQCFVWSAIMLGGAVLSYFFTPYMAIPAFLIWIILFFKEVRLDPHKAFEKYLLK</sequence>
<feature type="transmembrane region" description="Helical" evidence="1">
    <location>
        <begin position="6"/>
        <end position="25"/>
    </location>
</feature>